<keyword evidence="6" id="KW-1133">Transmembrane helix</keyword>
<gene>
    <name evidence="7" type="ORF">IZ6_27430</name>
</gene>
<evidence type="ECO:0000313" key="8">
    <source>
        <dbReference type="Proteomes" id="UP000515317"/>
    </source>
</evidence>
<keyword evidence="5" id="KW-0233">DNA recombination</keyword>
<sequence length="402" mass="44343">MDTILFFLGDYPVTVLQAALAAGGFMTLLVLSLLILTVRQSGARRREAEEQFERQSRADEQINALMRAQMELFGRLQGVGDVLSNKQSELAKAVSERLDNVTQRVGENLTTGAKATADQLKALEARLAVIDAAQKNIGTLSEQVTSLTSILSNKQARGAFGQGQMEAIIKDALPSSGYSFQATLSTRVRPDCLIFLPGDHRGLVIDAKFPLEAFEMLRRAEDEAGERAAAQQLRADMIGHIQAVRQYLIPEETQEVALLFVPSEALHAELHERFEDVVQRAHKARVLIVSPSLLMLSIHVVKSLMRDAAMREQAHLIQKEVGLLIEDVARLADRSNNLKKHMALTEKDLREIETSAQKIAARGQRIDRMDFDGPTPAAQTMLAQAQSELLPNPLLIPDEAAE</sequence>
<name>A0A6S6QZE0_9HYPH</name>
<proteinExistence type="inferred from homology"/>
<organism evidence="7 8">
    <name type="scientific">Terrihabitans soli</name>
    <dbReference type="NCBI Taxonomy" id="708113"/>
    <lineage>
        <taxon>Bacteria</taxon>
        <taxon>Pseudomonadati</taxon>
        <taxon>Pseudomonadota</taxon>
        <taxon>Alphaproteobacteria</taxon>
        <taxon>Hyphomicrobiales</taxon>
        <taxon>Terrihabitans</taxon>
    </lineage>
</organism>
<dbReference type="Pfam" id="PF02646">
    <property type="entry name" value="RmuC"/>
    <property type="match status" value="1"/>
</dbReference>
<evidence type="ECO:0000256" key="6">
    <source>
        <dbReference type="SAM" id="Phobius"/>
    </source>
</evidence>
<keyword evidence="4" id="KW-0175">Coiled coil</keyword>
<evidence type="ECO:0000313" key="7">
    <source>
        <dbReference type="EMBL" id="BCJ92008.1"/>
    </source>
</evidence>
<reference evidence="7 8" key="1">
    <citation type="submission" date="2020-08" db="EMBL/GenBank/DDBJ databases">
        <title>Genome sequence of Rhizobiales bacterium strain IZ6.</title>
        <authorList>
            <person name="Nakai R."/>
            <person name="Naganuma T."/>
        </authorList>
    </citation>
    <scope>NUCLEOTIDE SEQUENCE [LARGE SCALE GENOMIC DNA]</scope>
    <source>
        <strain evidence="7 8">IZ6</strain>
    </source>
</reference>
<dbReference type="EMBL" id="AP023361">
    <property type="protein sequence ID" value="BCJ92008.1"/>
    <property type="molecule type" value="Genomic_DNA"/>
</dbReference>
<comment type="function">
    <text evidence="1">Involved in DNA recombination.</text>
</comment>
<dbReference type="GO" id="GO:0006310">
    <property type="term" value="P:DNA recombination"/>
    <property type="evidence" value="ECO:0007669"/>
    <property type="project" value="UniProtKB-KW"/>
</dbReference>
<evidence type="ECO:0000256" key="5">
    <source>
        <dbReference type="ARBA" id="ARBA00023172"/>
    </source>
</evidence>
<feature type="transmembrane region" description="Helical" evidence="6">
    <location>
        <begin position="15"/>
        <end position="36"/>
    </location>
</feature>
<dbReference type="AlphaFoldDB" id="A0A6S6QZE0"/>
<keyword evidence="6" id="KW-0472">Membrane</keyword>
<dbReference type="PANTHER" id="PTHR30563:SF0">
    <property type="entry name" value="DNA RECOMBINATION PROTEIN RMUC"/>
    <property type="match status" value="1"/>
</dbReference>
<evidence type="ECO:0000256" key="2">
    <source>
        <dbReference type="ARBA" id="ARBA00009840"/>
    </source>
</evidence>
<dbReference type="Proteomes" id="UP000515317">
    <property type="component" value="Chromosome"/>
</dbReference>
<accession>A0A6S6QZE0</accession>
<dbReference type="PANTHER" id="PTHR30563">
    <property type="entry name" value="DNA RECOMBINATION PROTEIN RMUC"/>
    <property type="match status" value="1"/>
</dbReference>
<evidence type="ECO:0000256" key="4">
    <source>
        <dbReference type="ARBA" id="ARBA00023054"/>
    </source>
</evidence>
<keyword evidence="6" id="KW-0812">Transmembrane</keyword>
<keyword evidence="8" id="KW-1185">Reference proteome</keyword>
<dbReference type="RefSeq" id="WP_222875616.1">
    <property type="nucleotide sequence ID" value="NZ_AP023361.1"/>
</dbReference>
<comment type="similarity">
    <text evidence="2">Belongs to the RmuC family.</text>
</comment>
<dbReference type="InterPro" id="IPR003798">
    <property type="entry name" value="DNA_recombination_RmuC"/>
</dbReference>
<dbReference type="KEGG" id="tso:IZ6_27430"/>
<evidence type="ECO:0000256" key="3">
    <source>
        <dbReference type="ARBA" id="ARBA00021840"/>
    </source>
</evidence>
<evidence type="ECO:0000256" key="1">
    <source>
        <dbReference type="ARBA" id="ARBA00003416"/>
    </source>
</evidence>
<protein>
    <recommendedName>
        <fullName evidence="3">DNA recombination protein RmuC homolog</fullName>
    </recommendedName>
</protein>